<feature type="domain" description="Beta-lactamase-related" evidence="2">
    <location>
        <begin position="129"/>
        <end position="406"/>
    </location>
</feature>
<gene>
    <name evidence="4" type="ORF">SAMN04487900_10836</name>
    <name evidence="3" type="ORF">SAMN04487901_10136</name>
</gene>
<evidence type="ECO:0000313" key="3">
    <source>
        <dbReference type="EMBL" id="SDG12260.1"/>
    </source>
</evidence>
<sequence>MHGKKDLPTFAPHKNLTDIFQEQMQLNSRFRIEKGNAVVLSLACVCCLLLSSCAIIRGYRADGKAGPDIYSFKHHVHDTIANGTSTFSFPYARQQAEWIDTLHFFSQGRRYKNVTLWEALKGKTDTQGVLIIHDDSIVYEHYEGDITIDRLGTVFSVSKSITSLMCGIAVYEGYIKSVDDVVTDYLPELKKKDPMWQKLTIRHLLDMRSGLDFDDTYSLQLKGLRRLNAMAKLNYGHNLMKQICGLKFRCEPGKEHRYESMTAEILGIVIERATGMRYVDYLSTRVWQPLQMESPAVVNIDSRKHGVAHAFGGISTSMRDLAKIGRLYMNGGVWNGKRIVGEDWIWQTTDYSEDNDGYHFNWYNLSNIGADKAQYPGYYAHGIRGQVLYVNPYKRLIMVRMGKQDNTFASIPYVFEQLSNSGF</sequence>
<dbReference type="Proteomes" id="UP000199134">
    <property type="component" value="Unassembled WGS sequence"/>
</dbReference>
<dbReference type="Gene3D" id="3.40.710.10">
    <property type="entry name" value="DD-peptidase/beta-lactamase superfamily"/>
    <property type="match status" value="1"/>
</dbReference>
<dbReference type="PANTHER" id="PTHR43283">
    <property type="entry name" value="BETA-LACTAMASE-RELATED"/>
    <property type="match status" value="1"/>
</dbReference>
<dbReference type="Pfam" id="PF00144">
    <property type="entry name" value="Beta-lactamase"/>
    <property type="match status" value="1"/>
</dbReference>
<dbReference type="PANTHER" id="PTHR43283:SF7">
    <property type="entry name" value="BETA-LACTAMASE-RELATED DOMAIN-CONTAINING PROTEIN"/>
    <property type="match status" value="1"/>
</dbReference>
<reference evidence="3 6" key="2">
    <citation type="submission" date="2016-10" db="EMBL/GenBank/DDBJ databases">
        <authorList>
            <person name="de Groot N.N."/>
        </authorList>
    </citation>
    <scope>NUCLEOTIDE SEQUENCE [LARGE SCALE GENOMIC DNA]</scope>
    <source>
        <strain evidence="6">BP1-145</strain>
        <strain evidence="3">BP1-148</strain>
    </source>
</reference>
<evidence type="ECO:0000313" key="5">
    <source>
        <dbReference type="Proteomes" id="UP000198779"/>
    </source>
</evidence>
<feature type="transmembrane region" description="Helical" evidence="1">
    <location>
        <begin position="37"/>
        <end position="59"/>
    </location>
</feature>
<keyword evidence="1" id="KW-0812">Transmembrane</keyword>
<dbReference type="SUPFAM" id="SSF56601">
    <property type="entry name" value="beta-lactamase/transpeptidase-like"/>
    <property type="match status" value="1"/>
</dbReference>
<dbReference type="InterPro" id="IPR050789">
    <property type="entry name" value="Diverse_Enzym_Activities"/>
</dbReference>
<dbReference type="EMBL" id="FNIW01000008">
    <property type="protein sequence ID" value="SDO03970.1"/>
    <property type="molecule type" value="Genomic_DNA"/>
</dbReference>
<accession>A0A1H0GAR6</accession>
<dbReference type="InterPro" id="IPR012338">
    <property type="entry name" value="Beta-lactam/transpept-like"/>
</dbReference>
<accession>A0A1G7RQR1</accession>
<dbReference type="InterPro" id="IPR001466">
    <property type="entry name" value="Beta-lactam-related"/>
</dbReference>
<dbReference type="Proteomes" id="UP000198779">
    <property type="component" value="Unassembled WGS sequence"/>
</dbReference>
<keyword evidence="1" id="KW-1133">Transmembrane helix</keyword>
<dbReference type="EMBL" id="FNCQ01000001">
    <property type="protein sequence ID" value="SDG12260.1"/>
    <property type="molecule type" value="Genomic_DNA"/>
</dbReference>
<dbReference type="STRING" id="645274.SAMN04487901_10136"/>
<organism evidence="4 6">
    <name type="scientific">Prevotella communis</name>
    <dbReference type="NCBI Taxonomy" id="2913614"/>
    <lineage>
        <taxon>Bacteria</taxon>
        <taxon>Pseudomonadati</taxon>
        <taxon>Bacteroidota</taxon>
        <taxon>Bacteroidia</taxon>
        <taxon>Bacteroidales</taxon>
        <taxon>Prevotellaceae</taxon>
        <taxon>Prevotella</taxon>
    </lineage>
</organism>
<keyword evidence="1" id="KW-0472">Membrane</keyword>
<protein>
    <submittedName>
        <fullName evidence="4">CubicO group peptidase, beta-lactamase class C family</fullName>
    </submittedName>
</protein>
<evidence type="ECO:0000256" key="1">
    <source>
        <dbReference type="SAM" id="Phobius"/>
    </source>
</evidence>
<keyword evidence="5" id="KW-1185">Reference proteome</keyword>
<dbReference type="AlphaFoldDB" id="A0A1H0GAR6"/>
<evidence type="ECO:0000259" key="2">
    <source>
        <dbReference type="Pfam" id="PF00144"/>
    </source>
</evidence>
<proteinExistence type="predicted"/>
<reference evidence="4 5" key="1">
    <citation type="submission" date="2016-10" db="EMBL/GenBank/DDBJ databases">
        <authorList>
            <person name="Varghese N."/>
            <person name="Submissions S."/>
        </authorList>
    </citation>
    <scope>NUCLEOTIDE SEQUENCE</scope>
    <source>
        <strain evidence="4">BP1-145</strain>
        <strain evidence="5">BP1-148</strain>
    </source>
</reference>
<evidence type="ECO:0000313" key="6">
    <source>
        <dbReference type="Proteomes" id="UP000199134"/>
    </source>
</evidence>
<name>A0A1H0GAR6_9BACT</name>
<evidence type="ECO:0000313" key="4">
    <source>
        <dbReference type="EMBL" id="SDO03970.1"/>
    </source>
</evidence>